<dbReference type="Pfam" id="PF12762">
    <property type="entry name" value="DDE_Tnp_IS1595"/>
    <property type="match status" value="1"/>
</dbReference>
<organism evidence="2 3">
    <name type="scientific">Bicyclus anynana</name>
    <name type="common">Squinting bush brown butterfly</name>
    <dbReference type="NCBI Taxonomy" id="110368"/>
    <lineage>
        <taxon>Eukaryota</taxon>
        <taxon>Metazoa</taxon>
        <taxon>Ecdysozoa</taxon>
        <taxon>Arthropoda</taxon>
        <taxon>Hexapoda</taxon>
        <taxon>Insecta</taxon>
        <taxon>Pterygota</taxon>
        <taxon>Neoptera</taxon>
        <taxon>Endopterygota</taxon>
        <taxon>Lepidoptera</taxon>
        <taxon>Glossata</taxon>
        <taxon>Ditrysia</taxon>
        <taxon>Papilionoidea</taxon>
        <taxon>Nymphalidae</taxon>
        <taxon>Satyrinae</taxon>
        <taxon>Satyrini</taxon>
        <taxon>Mycalesina</taxon>
        <taxon>Bicyclus</taxon>
    </lineage>
</organism>
<accession>A0ABM3LJ81</accession>
<sequence length="166" mass="19091">MFIRATISDWFYYCREAVLYFINKQDNVGTIGGPNKIVQNDESKFGKRKYNKGRHIEGHWVIGMIEDGPGDLRLEVCPDNIRSADVLVPFIKKHVEVGTTIHTYFWQAYDCLSHHGYTHKIVNHSDPENPFVAPDGTYTQRIESQCRGVKDISKKKIIITLIILPI</sequence>
<feature type="domain" description="ISXO2-like transposase" evidence="1">
    <location>
        <begin position="30"/>
        <end position="156"/>
    </location>
</feature>
<protein>
    <submittedName>
        <fullName evidence="3">Uncharacterized protein LOC128198332</fullName>
    </submittedName>
</protein>
<dbReference type="RefSeq" id="XP_052739130.1">
    <property type="nucleotide sequence ID" value="XM_052883170.1"/>
</dbReference>
<gene>
    <name evidence="3" type="primary">LOC128198332</name>
</gene>
<dbReference type="SMART" id="SM01126">
    <property type="entry name" value="DDE_Tnp_IS1595"/>
    <property type="match status" value="1"/>
</dbReference>
<dbReference type="InterPro" id="IPR053164">
    <property type="entry name" value="IS1016-like_transposase"/>
</dbReference>
<name>A0ABM3LJ81_BICAN</name>
<reference evidence="3" key="1">
    <citation type="submission" date="2025-08" db="UniProtKB">
        <authorList>
            <consortium name="RefSeq"/>
        </authorList>
    </citation>
    <scope>IDENTIFICATION</scope>
</reference>
<proteinExistence type="predicted"/>
<dbReference type="GeneID" id="128198332"/>
<dbReference type="PANTHER" id="PTHR47163:SF2">
    <property type="entry name" value="SI:DKEY-17M8.2"/>
    <property type="match status" value="1"/>
</dbReference>
<dbReference type="Proteomes" id="UP001652582">
    <property type="component" value="Chromosome 8"/>
</dbReference>
<evidence type="ECO:0000313" key="3">
    <source>
        <dbReference type="RefSeq" id="XP_052739130.1"/>
    </source>
</evidence>
<dbReference type="PANTHER" id="PTHR47163">
    <property type="entry name" value="DDE_TNP_IS1595 DOMAIN-CONTAINING PROTEIN"/>
    <property type="match status" value="1"/>
</dbReference>
<evidence type="ECO:0000313" key="2">
    <source>
        <dbReference type="Proteomes" id="UP001652582"/>
    </source>
</evidence>
<dbReference type="InterPro" id="IPR024445">
    <property type="entry name" value="Tnp_ISXO2-like"/>
</dbReference>
<evidence type="ECO:0000259" key="1">
    <source>
        <dbReference type="SMART" id="SM01126"/>
    </source>
</evidence>
<keyword evidence="2" id="KW-1185">Reference proteome</keyword>